<sequence>AKKNSIQYASSLSSHQVSEGPMPALDISSTPQFQKAYAAALKSVQADPKCSPSQSMMIAHAAAAAACCELSFGKSRTSTTPTQVPAQSCMNSDAMFAPPFSDVIKDERSNSVHDDGLLSNSDDDAGFIGGEPIRKYRGSDIIPKDRPITGISERTRRKSPRPVQKYSDSVDEQNPGGFCAVGSVEKELLDLYARQDRESSSTDASVEDSVTTVGNNALIGSSAIESEELDELRGDLGIPTQAQLEKREHGAAKERETGGWSSDSFGDHHEADGAPVQLPQPREEEEEEEEKIEIREGPKQSPSDNSYALVMAIFEKGELHKQSALALLQELNSIFNEDELLRVMKRLEIAFPK</sequence>
<feature type="region of interest" description="Disordered" evidence="1">
    <location>
        <begin position="238"/>
        <end position="305"/>
    </location>
</feature>
<feature type="region of interest" description="Disordered" evidence="1">
    <location>
        <begin position="193"/>
        <end position="220"/>
    </location>
</feature>
<feature type="compositionally biased region" description="Polar residues" evidence="1">
    <location>
        <begin position="1"/>
        <end position="17"/>
    </location>
</feature>
<accession>A0ABQ5KRS0</accession>
<gene>
    <name evidence="2" type="ORF">ADUPG1_008364</name>
</gene>
<feature type="compositionally biased region" description="Polar residues" evidence="1">
    <location>
        <begin position="201"/>
        <end position="219"/>
    </location>
</feature>
<proteinExistence type="predicted"/>
<protein>
    <submittedName>
        <fullName evidence="2">Uncharacterized protein</fullName>
    </submittedName>
</protein>
<feature type="compositionally biased region" description="Basic and acidic residues" evidence="1">
    <location>
        <begin position="138"/>
        <end position="147"/>
    </location>
</feature>
<keyword evidence="3" id="KW-1185">Reference proteome</keyword>
<feature type="compositionally biased region" description="Basic and acidic residues" evidence="1">
    <location>
        <begin position="244"/>
        <end position="257"/>
    </location>
</feature>
<evidence type="ECO:0000313" key="2">
    <source>
        <dbReference type="EMBL" id="GKT35145.1"/>
    </source>
</evidence>
<evidence type="ECO:0000313" key="3">
    <source>
        <dbReference type="Proteomes" id="UP001057375"/>
    </source>
</evidence>
<feature type="non-terminal residue" evidence="2">
    <location>
        <position position="1"/>
    </location>
</feature>
<feature type="region of interest" description="Disordered" evidence="1">
    <location>
        <begin position="1"/>
        <end position="26"/>
    </location>
</feature>
<name>A0ABQ5KRS0_9EUKA</name>
<dbReference type="EMBL" id="BQXS01010932">
    <property type="protein sequence ID" value="GKT35145.1"/>
    <property type="molecule type" value="Genomic_DNA"/>
</dbReference>
<feature type="region of interest" description="Disordered" evidence="1">
    <location>
        <begin position="138"/>
        <end position="178"/>
    </location>
</feature>
<reference evidence="2" key="1">
    <citation type="submission" date="2022-03" db="EMBL/GenBank/DDBJ databases">
        <title>Draft genome sequence of Aduncisulcus paluster, a free-living microaerophilic Fornicata.</title>
        <authorList>
            <person name="Yuyama I."/>
            <person name="Kume K."/>
            <person name="Tamura T."/>
            <person name="Inagaki Y."/>
            <person name="Hashimoto T."/>
        </authorList>
    </citation>
    <scope>NUCLEOTIDE SEQUENCE</scope>
    <source>
        <strain evidence="2">NY0171</strain>
    </source>
</reference>
<evidence type="ECO:0000256" key="1">
    <source>
        <dbReference type="SAM" id="MobiDB-lite"/>
    </source>
</evidence>
<comment type="caution">
    <text evidence="2">The sequence shown here is derived from an EMBL/GenBank/DDBJ whole genome shotgun (WGS) entry which is preliminary data.</text>
</comment>
<dbReference type="Proteomes" id="UP001057375">
    <property type="component" value="Unassembled WGS sequence"/>
</dbReference>
<organism evidence="2 3">
    <name type="scientific">Aduncisulcus paluster</name>
    <dbReference type="NCBI Taxonomy" id="2918883"/>
    <lineage>
        <taxon>Eukaryota</taxon>
        <taxon>Metamonada</taxon>
        <taxon>Carpediemonas-like organisms</taxon>
        <taxon>Aduncisulcus</taxon>
    </lineage>
</organism>